<evidence type="ECO:0000256" key="1">
    <source>
        <dbReference type="SAM" id="Phobius"/>
    </source>
</evidence>
<feature type="transmembrane region" description="Helical" evidence="1">
    <location>
        <begin position="28"/>
        <end position="49"/>
    </location>
</feature>
<keyword evidence="1" id="KW-0812">Transmembrane</keyword>
<evidence type="ECO:0000313" key="3">
    <source>
        <dbReference type="Proteomes" id="UP000051330"/>
    </source>
</evidence>
<comment type="caution">
    <text evidence="2">The sequence shown here is derived from an EMBL/GenBank/DDBJ whole genome shotgun (WGS) entry which is preliminary data.</text>
</comment>
<name>A0A0R1N702_9LACO</name>
<evidence type="ECO:0000313" key="2">
    <source>
        <dbReference type="EMBL" id="KRL12587.1"/>
    </source>
</evidence>
<dbReference type="PATRIC" id="fig|1423792.3.peg.2980"/>
<dbReference type="EMBL" id="AZEC01000007">
    <property type="protein sequence ID" value="KRL12587.1"/>
    <property type="molecule type" value="Genomic_DNA"/>
</dbReference>
<dbReference type="Proteomes" id="UP000051330">
    <property type="component" value="Unassembled WGS sequence"/>
</dbReference>
<keyword evidence="1" id="KW-0472">Membrane</keyword>
<dbReference type="RefSeq" id="WP_057820644.1">
    <property type="nucleotide sequence ID" value="NZ_AZEC01000007.1"/>
</dbReference>
<reference evidence="2 3" key="1">
    <citation type="journal article" date="2015" name="Genome Announc.">
        <title>Expanding the biotechnology potential of lactobacilli through comparative genomics of 213 strains and associated genera.</title>
        <authorList>
            <person name="Sun Z."/>
            <person name="Harris H.M."/>
            <person name="McCann A."/>
            <person name="Guo C."/>
            <person name="Argimon S."/>
            <person name="Zhang W."/>
            <person name="Yang X."/>
            <person name="Jeffery I.B."/>
            <person name="Cooney J.C."/>
            <person name="Kagawa T.F."/>
            <person name="Liu W."/>
            <person name="Song Y."/>
            <person name="Salvetti E."/>
            <person name="Wrobel A."/>
            <person name="Rasinkangas P."/>
            <person name="Parkhill J."/>
            <person name="Rea M.C."/>
            <person name="O'Sullivan O."/>
            <person name="Ritari J."/>
            <person name="Douillard F.P."/>
            <person name="Paul Ross R."/>
            <person name="Yang R."/>
            <person name="Briner A.E."/>
            <person name="Felis G.E."/>
            <person name="de Vos W.M."/>
            <person name="Barrangou R."/>
            <person name="Klaenhammer T.R."/>
            <person name="Caufield P.W."/>
            <person name="Cui Y."/>
            <person name="Zhang H."/>
            <person name="O'Toole P.W."/>
        </authorList>
    </citation>
    <scope>NUCLEOTIDE SEQUENCE [LARGE SCALE GENOMIC DNA]</scope>
    <source>
        <strain evidence="2 3">DSM 12744</strain>
    </source>
</reference>
<protein>
    <submittedName>
        <fullName evidence="2">Uncharacterized protein</fullName>
    </submittedName>
</protein>
<proteinExistence type="predicted"/>
<feature type="transmembrane region" description="Helical" evidence="1">
    <location>
        <begin position="224"/>
        <end position="243"/>
    </location>
</feature>
<keyword evidence="1" id="KW-1133">Transmembrane helix</keyword>
<keyword evidence="3" id="KW-1185">Reference proteome</keyword>
<accession>A0A0R1N702</accession>
<dbReference type="AlphaFoldDB" id="A0A0R1N702"/>
<organism evidence="2 3">
    <name type="scientific">Schleiferilactobacillus perolens DSM 12744</name>
    <dbReference type="NCBI Taxonomy" id="1423792"/>
    <lineage>
        <taxon>Bacteria</taxon>
        <taxon>Bacillati</taxon>
        <taxon>Bacillota</taxon>
        <taxon>Bacilli</taxon>
        <taxon>Lactobacillales</taxon>
        <taxon>Lactobacillaceae</taxon>
        <taxon>Schleiferilactobacillus</taxon>
    </lineage>
</organism>
<feature type="transmembrane region" description="Helical" evidence="1">
    <location>
        <begin position="55"/>
        <end position="77"/>
    </location>
</feature>
<gene>
    <name evidence="2" type="ORF">FD09_GL002907</name>
</gene>
<sequence length="271" mass="31242">MSKYKTLKSRLFQQIENLDKWFSNPGKLNGAVGGISLALSILIFFIAFFQPKWGALLLLASLTAFAVAEIPLIRMLISRSHKWSEERVHRHNGKLTTPLGWINYARRGEPSIFFESVFAHTNEGESNMTTFPKLVLHDDFFAEFNVENVKKVNNYFIQLLMKLDYYQLLGWLLYFNSETNKTQKPADRILDLVFSVSAIQSIGAVVINIFFVNLKSQFSIIPKIMLVIIMFMGILMLISYLTWSVKRDLRTSWSISAINIALKLKEHQDHK</sequence>
<feature type="transmembrane region" description="Helical" evidence="1">
    <location>
        <begin position="189"/>
        <end position="212"/>
    </location>
</feature>